<gene>
    <name evidence="3" type="primary">lcfB_1</name>
    <name evidence="3" type="ORF">DSM112329_00356</name>
</gene>
<dbReference type="InterPro" id="IPR042099">
    <property type="entry name" value="ANL_N_sf"/>
</dbReference>
<reference evidence="3" key="1">
    <citation type="submission" date="2022-12" db="EMBL/GenBank/DDBJ databases">
        <title>Paraconexibacter alkalitolerans sp. nov. and Baekduia alba sp. nov., isolated from soil and emended description of the genera Paraconexibacter (Chun et al., 2020) and Baekduia (An et al., 2020).</title>
        <authorList>
            <person name="Vieira S."/>
            <person name="Huber K.J."/>
            <person name="Geppert A."/>
            <person name="Wolf J."/>
            <person name="Neumann-Schaal M."/>
            <person name="Muesken M."/>
            <person name="Overmann J."/>
        </authorList>
    </citation>
    <scope>NUCLEOTIDE SEQUENCE</scope>
    <source>
        <strain evidence="3">AEG42_29</strain>
    </source>
</reference>
<dbReference type="AlphaFoldDB" id="A0AAU7APL1"/>
<dbReference type="EMBL" id="CP114014">
    <property type="protein sequence ID" value="XAY03537.1"/>
    <property type="molecule type" value="Genomic_DNA"/>
</dbReference>
<dbReference type="PANTHER" id="PTHR43201">
    <property type="entry name" value="ACYL-COA SYNTHETASE"/>
    <property type="match status" value="1"/>
</dbReference>
<dbReference type="GO" id="GO:0004467">
    <property type="term" value="F:long-chain fatty acid-CoA ligase activity"/>
    <property type="evidence" value="ECO:0007669"/>
    <property type="project" value="UniProtKB-EC"/>
</dbReference>
<dbReference type="KEGG" id="parq:DSM112329_00356"/>
<feature type="domain" description="AMP-dependent synthetase/ligase" evidence="1">
    <location>
        <begin position="14"/>
        <end position="365"/>
    </location>
</feature>
<dbReference type="SUPFAM" id="SSF56801">
    <property type="entry name" value="Acetyl-CoA synthetase-like"/>
    <property type="match status" value="1"/>
</dbReference>
<evidence type="ECO:0000259" key="2">
    <source>
        <dbReference type="Pfam" id="PF13193"/>
    </source>
</evidence>
<dbReference type="InterPro" id="IPR020845">
    <property type="entry name" value="AMP-binding_CS"/>
</dbReference>
<dbReference type="PANTHER" id="PTHR43201:SF32">
    <property type="entry name" value="2-SUCCINYLBENZOATE--COA LIGASE, CHLOROPLASTIC_PEROXISOMAL"/>
    <property type="match status" value="1"/>
</dbReference>
<protein>
    <submittedName>
        <fullName evidence="3">Long-chain-fatty-acid--CoA ligase</fullName>
        <ecNumber evidence="3">6.2.1.3</ecNumber>
    </submittedName>
</protein>
<keyword evidence="3" id="KW-0436">Ligase</keyword>
<dbReference type="InterPro" id="IPR025110">
    <property type="entry name" value="AMP-bd_C"/>
</dbReference>
<accession>A0AAU7APL1</accession>
<dbReference type="Gene3D" id="3.40.50.12780">
    <property type="entry name" value="N-terminal domain of ligase-like"/>
    <property type="match status" value="1"/>
</dbReference>
<organism evidence="3">
    <name type="scientific">Paraconexibacter sp. AEG42_29</name>
    <dbReference type="NCBI Taxonomy" id="2997339"/>
    <lineage>
        <taxon>Bacteria</taxon>
        <taxon>Bacillati</taxon>
        <taxon>Actinomycetota</taxon>
        <taxon>Thermoleophilia</taxon>
        <taxon>Solirubrobacterales</taxon>
        <taxon>Paraconexibacteraceae</taxon>
        <taxon>Paraconexibacter</taxon>
    </lineage>
</organism>
<evidence type="ECO:0000259" key="1">
    <source>
        <dbReference type="Pfam" id="PF00501"/>
    </source>
</evidence>
<sequence>MNLAERVGYWSRWQPERIAIRTADEDVTWARLGEEVARVAGGLAARGVGVGDRVGILGANSPAWCVLALAALHRGAIVVPLNIRLAPPELREITARLGCTTVAYDTALADLHDAARADAGDDAWRTIALDDQVPADVRFGELLAAEPLASVDREDDDVAVLGCTSGTTGLPKGVMLTHGNIAALALQTICSEGSVHDRRTLLCIPLAFTGGIINNFLSNALAGGTLVLEPAFVPDRVIELLAAERITTLFAVPVMWQAIAGTAAFADADLGALTSAITGGAPVPRKLLDAYHAKGVVIRQAYGLTEATGSVAMPTPDEALAKPEAAGQPNAHTHVRILDEAGADMPAGEVGEIAVRGPQVMAGYWNDQEATEKSFRDGWLLTGDMASLGTDGLLRIADRKKSMFISGGLNVYPAEIERIVDSLPDVAESVAFGLAHERWGEACALVVRGTDGAVDEEALVAHCRTQLADYKVPRTIFQITAPLPRGMSGKILRDQVPGMLEDQPA</sequence>
<dbReference type="Pfam" id="PF00501">
    <property type="entry name" value="AMP-binding"/>
    <property type="match status" value="1"/>
</dbReference>
<name>A0AAU7APL1_9ACTN</name>
<dbReference type="InterPro" id="IPR000873">
    <property type="entry name" value="AMP-dep_synth/lig_dom"/>
</dbReference>
<dbReference type="RefSeq" id="WP_354700093.1">
    <property type="nucleotide sequence ID" value="NZ_CP114014.1"/>
</dbReference>
<evidence type="ECO:0000313" key="3">
    <source>
        <dbReference type="EMBL" id="XAY03537.1"/>
    </source>
</evidence>
<dbReference type="Pfam" id="PF13193">
    <property type="entry name" value="AMP-binding_C"/>
    <property type="match status" value="1"/>
</dbReference>
<proteinExistence type="predicted"/>
<dbReference type="InterPro" id="IPR045851">
    <property type="entry name" value="AMP-bd_C_sf"/>
</dbReference>
<dbReference type="Gene3D" id="3.30.300.30">
    <property type="match status" value="1"/>
</dbReference>
<dbReference type="EC" id="6.2.1.3" evidence="3"/>
<dbReference type="PROSITE" id="PS00455">
    <property type="entry name" value="AMP_BINDING"/>
    <property type="match status" value="1"/>
</dbReference>
<dbReference type="GO" id="GO:0031956">
    <property type="term" value="F:medium-chain fatty acid-CoA ligase activity"/>
    <property type="evidence" value="ECO:0007669"/>
    <property type="project" value="TreeGrafter"/>
</dbReference>
<feature type="domain" description="AMP-binding enzyme C-terminal" evidence="2">
    <location>
        <begin position="415"/>
        <end position="490"/>
    </location>
</feature>